<name>A0A1I6UN27_9RHOB</name>
<evidence type="ECO:0000313" key="3">
    <source>
        <dbReference type="Proteomes" id="UP000199392"/>
    </source>
</evidence>
<gene>
    <name evidence="2" type="ORF">SAMN04488050_108193</name>
</gene>
<dbReference type="SUPFAM" id="SSF54637">
    <property type="entry name" value="Thioesterase/thiol ester dehydrase-isomerase"/>
    <property type="match status" value="1"/>
</dbReference>
<evidence type="ECO:0000313" key="2">
    <source>
        <dbReference type="EMBL" id="SFT02798.1"/>
    </source>
</evidence>
<dbReference type="RefSeq" id="WP_092427342.1">
    <property type="nucleotide sequence ID" value="NZ_FNCL01000009.1"/>
</dbReference>
<dbReference type="EMBL" id="FOZW01000008">
    <property type="protein sequence ID" value="SFT02798.1"/>
    <property type="molecule type" value="Genomic_DNA"/>
</dbReference>
<dbReference type="STRING" id="311180.SAMN04488050_108193"/>
<protein>
    <submittedName>
        <fullName evidence="2">Acyl dehydratase</fullName>
    </submittedName>
</protein>
<dbReference type="Gene3D" id="3.10.129.10">
    <property type="entry name" value="Hotdog Thioesterase"/>
    <property type="match status" value="1"/>
</dbReference>
<keyword evidence="3" id="KW-1185">Reference proteome</keyword>
<dbReference type="InterPro" id="IPR052342">
    <property type="entry name" value="MCH/BMMD"/>
</dbReference>
<feature type="domain" description="MaoC-like" evidence="1">
    <location>
        <begin position="30"/>
        <end position="132"/>
    </location>
</feature>
<dbReference type="Pfam" id="PF01575">
    <property type="entry name" value="MaoC_dehydratas"/>
    <property type="match status" value="1"/>
</dbReference>
<evidence type="ECO:0000259" key="1">
    <source>
        <dbReference type="Pfam" id="PF01575"/>
    </source>
</evidence>
<dbReference type="CDD" id="cd03454">
    <property type="entry name" value="YdeM"/>
    <property type="match status" value="1"/>
</dbReference>
<dbReference type="AlphaFoldDB" id="A0A1I6UN27"/>
<proteinExistence type="predicted"/>
<organism evidence="2 3">
    <name type="scientific">Alloyangia pacifica</name>
    <dbReference type="NCBI Taxonomy" id="311180"/>
    <lineage>
        <taxon>Bacteria</taxon>
        <taxon>Pseudomonadati</taxon>
        <taxon>Pseudomonadota</taxon>
        <taxon>Alphaproteobacteria</taxon>
        <taxon>Rhodobacterales</taxon>
        <taxon>Roseobacteraceae</taxon>
        <taxon>Alloyangia</taxon>
    </lineage>
</organism>
<dbReference type="PANTHER" id="PTHR43664:SF1">
    <property type="entry name" value="BETA-METHYLMALYL-COA DEHYDRATASE"/>
    <property type="match status" value="1"/>
</dbReference>
<dbReference type="InterPro" id="IPR029069">
    <property type="entry name" value="HotDog_dom_sf"/>
</dbReference>
<dbReference type="OrthoDB" id="9797938at2"/>
<dbReference type="PANTHER" id="PTHR43664">
    <property type="entry name" value="MONOAMINE OXIDASE-RELATED"/>
    <property type="match status" value="1"/>
</dbReference>
<dbReference type="Proteomes" id="UP000199392">
    <property type="component" value="Unassembled WGS sequence"/>
</dbReference>
<sequence>MTDTQSPQITRDLYLEDVTVGDRFVSGEHALDAEQIKTFAAQYDPQPFHLDEAAGAQSLFGGLAASGWHTAAITMKLFVASMPFAEGLIGAGVEVTWPKPTRADDVLHVESTVQEIKHSRSRPGRGIVTVETLTLNQDGEIRQRLVSRMVMFSRPEG</sequence>
<reference evidence="3" key="1">
    <citation type="submission" date="2016-10" db="EMBL/GenBank/DDBJ databases">
        <authorList>
            <person name="Varghese N."/>
            <person name="Submissions S."/>
        </authorList>
    </citation>
    <scope>NUCLEOTIDE SEQUENCE [LARGE SCALE GENOMIC DNA]</scope>
    <source>
        <strain evidence="3">DSM 26894</strain>
    </source>
</reference>
<dbReference type="InterPro" id="IPR002539">
    <property type="entry name" value="MaoC-like_dom"/>
</dbReference>
<accession>A0A1I6UN27</accession>